<dbReference type="PANTHER" id="PTHR24322">
    <property type="entry name" value="PKSB"/>
    <property type="match status" value="1"/>
</dbReference>
<dbReference type="AlphaFoldDB" id="A0A420RW82"/>
<dbReference type="InterPro" id="IPR036291">
    <property type="entry name" value="NAD(P)-bd_dom_sf"/>
</dbReference>
<evidence type="ECO:0000256" key="1">
    <source>
        <dbReference type="ARBA" id="ARBA00006484"/>
    </source>
</evidence>
<dbReference type="PRINTS" id="PR00080">
    <property type="entry name" value="SDRFAMILY"/>
</dbReference>
<evidence type="ECO:0000256" key="2">
    <source>
        <dbReference type="ARBA" id="ARBA00022857"/>
    </source>
</evidence>
<comment type="caution">
    <text evidence="5">The sequence shown here is derived from an EMBL/GenBank/DDBJ whole genome shotgun (WGS) entry which is preliminary data.</text>
</comment>
<keyword evidence="3" id="KW-0560">Oxidoreductase</keyword>
<dbReference type="SUPFAM" id="SSF51735">
    <property type="entry name" value="NAD(P)-binding Rossmann-fold domains"/>
    <property type="match status" value="1"/>
</dbReference>
<dbReference type="PROSITE" id="PS00061">
    <property type="entry name" value="ADH_SHORT"/>
    <property type="match status" value="1"/>
</dbReference>
<dbReference type="PANTHER" id="PTHR24322:SF736">
    <property type="entry name" value="RETINOL DEHYDROGENASE 10"/>
    <property type="match status" value="1"/>
</dbReference>
<evidence type="ECO:0000313" key="6">
    <source>
        <dbReference type="Proteomes" id="UP000283569"/>
    </source>
</evidence>
<evidence type="ECO:0000313" key="5">
    <source>
        <dbReference type="EMBL" id="RKL21311.1"/>
    </source>
</evidence>
<evidence type="ECO:0000256" key="4">
    <source>
        <dbReference type="RuleBase" id="RU000363"/>
    </source>
</evidence>
<protein>
    <submittedName>
        <fullName evidence="5">Uncharacterized protein</fullName>
    </submittedName>
</protein>
<accession>A0A420RW82</accession>
<dbReference type="InterPro" id="IPR020904">
    <property type="entry name" value="Sc_DH/Rdtase_CS"/>
</dbReference>
<proteinExistence type="inferred from homology"/>
<comment type="similarity">
    <text evidence="1 4">Belongs to the short-chain dehydrogenases/reductases (SDR) family.</text>
</comment>
<dbReference type="GO" id="GO:0016616">
    <property type="term" value="F:oxidoreductase activity, acting on the CH-OH group of donors, NAD or NADP as acceptor"/>
    <property type="evidence" value="ECO:0007669"/>
    <property type="project" value="TreeGrafter"/>
</dbReference>
<sequence length="246" mass="27065">MSSLLSQYSFGASGRLAELLSQPEFSGLLRLFARSGWPRFILCLSLGIGAVRQLNNLLSRAVLNNFSRDDYNWRREVVVVTGGSGGLGDMLVRKLAKNCIKVISLDVIPPKNSLPANAYFYEADITTTKSIREVAIRIRQDHGDPTVLVNNAGVAKGAPILDETEEQIRQVFDVNLIANFLLIQEFLPSMIKNNHGHVVTVASMASFVTGANNVDYACSKVGALALHEGLAQELRHRYKAPKVRTR</sequence>
<dbReference type="Gene3D" id="3.40.50.720">
    <property type="entry name" value="NAD(P)-binding Rossmann-like Domain"/>
    <property type="match status" value="1"/>
</dbReference>
<evidence type="ECO:0000256" key="3">
    <source>
        <dbReference type="ARBA" id="ARBA00023002"/>
    </source>
</evidence>
<dbReference type="EMBL" id="MRDB01000140">
    <property type="protein sequence ID" value="RKL21311.1"/>
    <property type="molecule type" value="Genomic_DNA"/>
</dbReference>
<reference evidence="5 6" key="1">
    <citation type="journal article" date="2018" name="Sci. Rep.">
        <title>Characterisation of pathogen-specific regions and novel effector candidates in Fusarium oxysporum f. sp. cepae.</title>
        <authorList>
            <person name="Armitage A.D."/>
            <person name="Taylor A."/>
            <person name="Sobczyk M.K."/>
            <person name="Baxter L."/>
            <person name="Greenfield B.P."/>
            <person name="Bates H.J."/>
            <person name="Wilson F."/>
            <person name="Jackson A.C."/>
            <person name="Ott S."/>
            <person name="Harrison R.J."/>
            <person name="Clarkson J.P."/>
        </authorList>
    </citation>
    <scope>NUCLEOTIDE SEQUENCE [LARGE SCALE GENOMIC DNA]</scope>
    <source>
        <strain evidence="5 6">Fp_A8</strain>
    </source>
</reference>
<dbReference type="PRINTS" id="PR00081">
    <property type="entry name" value="GDHRDH"/>
</dbReference>
<name>A0A420RW82_GIBIN</name>
<dbReference type="InterPro" id="IPR002347">
    <property type="entry name" value="SDR_fam"/>
</dbReference>
<dbReference type="Pfam" id="PF00106">
    <property type="entry name" value="adh_short"/>
    <property type="match status" value="1"/>
</dbReference>
<keyword evidence="2" id="KW-0521">NADP</keyword>
<dbReference type="Proteomes" id="UP000283569">
    <property type="component" value="Unassembled WGS sequence"/>
</dbReference>
<gene>
    <name evidence="5" type="ORF">BFJ72_g14910</name>
</gene>
<organism evidence="5 6">
    <name type="scientific">Gibberella intermedia</name>
    <name type="common">Bulb rot disease fungus</name>
    <name type="synonym">Fusarium proliferatum</name>
    <dbReference type="NCBI Taxonomy" id="948311"/>
    <lineage>
        <taxon>Eukaryota</taxon>
        <taxon>Fungi</taxon>
        <taxon>Dikarya</taxon>
        <taxon>Ascomycota</taxon>
        <taxon>Pezizomycotina</taxon>
        <taxon>Sordariomycetes</taxon>
        <taxon>Hypocreomycetidae</taxon>
        <taxon>Hypocreales</taxon>
        <taxon>Nectriaceae</taxon>
        <taxon>Fusarium</taxon>
        <taxon>Fusarium fujikuroi species complex</taxon>
    </lineage>
</organism>